<keyword evidence="2" id="KW-1185">Reference proteome</keyword>
<comment type="caution">
    <text evidence="1">The sequence shown here is derived from an EMBL/GenBank/DDBJ whole genome shotgun (WGS) entry which is preliminary data.</text>
</comment>
<gene>
    <name evidence="1" type="primary">yqhS</name>
    <name evidence="1" type="ORF">FVB9532_01266</name>
</gene>
<sequence length="141" mass="15672">MKILIINGPNLNLLGSREPEIYGGSTFEDYFSSLQFKFREVELSHFQSNHEGEIIDQLHQAQDDFDGVILNAAAYTHTSIAIADAVKAIQIPVVEVHISNTSAREKFRHTSFIAPNAKGVIAGFGLKSYELSVLSFMEIDE</sequence>
<proteinExistence type="predicted"/>
<evidence type="ECO:0000313" key="1">
    <source>
        <dbReference type="EMBL" id="VVV00005.1"/>
    </source>
</evidence>
<dbReference type="EC" id="4.2.1.10" evidence="1"/>
<accession>A0AC61Y9H9</accession>
<name>A0AC61Y9H9_9FLAO</name>
<dbReference type="Proteomes" id="UP000356253">
    <property type="component" value="Unassembled WGS sequence"/>
</dbReference>
<evidence type="ECO:0000313" key="2">
    <source>
        <dbReference type="Proteomes" id="UP000356253"/>
    </source>
</evidence>
<reference evidence="1" key="1">
    <citation type="submission" date="2019-09" db="EMBL/GenBank/DDBJ databases">
        <authorList>
            <person name="Rodrigo-Torres L."/>
            <person name="Arahal R. D."/>
            <person name="Lucena T."/>
        </authorList>
    </citation>
    <scope>NUCLEOTIDE SEQUENCE</scope>
    <source>
        <strain evidence="1">ISS653</strain>
    </source>
</reference>
<keyword evidence="1" id="KW-0456">Lyase</keyword>
<organism evidence="1 2">
    <name type="scientific">Mesonia oceanica</name>
    <dbReference type="NCBI Taxonomy" id="2687242"/>
    <lineage>
        <taxon>Bacteria</taxon>
        <taxon>Pseudomonadati</taxon>
        <taxon>Bacteroidota</taxon>
        <taxon>Flavobacteriia</taxon>
        <taxon>Flavobacteriales</taxon>
        <taxon>Flavobacteriaceae</taxon>
        <taxon>Mesonia</taxon>
    </lineage>
</organism>
<protein>
    <submittedName>
        <fullName evidence="1">3-dehydroquinate dehydratase</fullName>
        <ecNumber evidence="1">4.2.1.10</ecNumber>
    </submittedName>
</protein>
<dbReference type="EMBL" id="CABVMM010000004">
    <property type="protein sequence ID" value="VVV00005.1"/>
    <property type="molecule type" value="Genomic_DNA"/>
</dbReference>